<keyword evidence="5" id="KW-0574">Periplasm</keyword>
<dbReference type="GO" id="GO:0016740">
    <property type="term" value="F:transferase activity"/>
    <property type="evidence" value="ECO:0007669"/>
    <property type="project" value="UniProtKB-KW"/>
</dbReference>
<evidence type="ECO:0000256" key="7">
    <source>
        <dbReference type="SAM" id="SignalP"/>
    </source>
</evidence>
<dbReference type="Pfam" id="PF16822">
    <property type="entry name" value="ALGX"/>
    <property type="match status" value="1"/>
</dbReference>
<accession>A0A4S2D4H6</accession>
<comment type="caution">
    <text evidence="9">The sequence shown here is derived from an EMBL/GenBank/DDBJ whole genome shotgun (WGS) entry which is preliminary data.</text>
</comment>
<dbReference type="EMBL" id="SRYW01000003">
    <property type="protein sequence ID" value="TGY35912.1"/>
    <property type="molecule type" value="Genomic_DNA"/>
</dbReference>
<feature type="signal peptide" evidence="7">
    <location>
        <begin position="1"/>
        <end position="33"/>
    </location>
</feature>
<evidence type="ECO:0000256" key="1">
    <source>
        <dbReference type="ARBA" id="ARBA00004418"/>
    </source>
</evidence>
<evidence type="ECO:0000256" key="2">
    <source>
        <dbReference type="ARBA" id="ARBA00005182"/>
    </source>
</evidence>
<dbReference type="GO" id="GO:0042121">
    <property type="term" value="P:alginic acid biosynthetic process"/>
    <property type="evidence" value="ECO:0007669"/>
    <property type="project" value="UniProtKB-UniPathway"/>
</dbReference>
<evidence type="ECO:0000259" key="8">
    <source>
        <dbReference type="Pfam" id="PF16822"/>
    </source>
</evidence>
<dbReference type="GO" id="GO:0042597">
    <property type="term" value="C:periplasmic space"/>
    <property type="evidence" value="ECO:0007669"/>
    <property type="project" value="UniProtKB-SubCell"/>
</dbReference>
<name>A0A4S2D4H6_STEMA</name>
<gene>
    <name evidence="9" type="ORF">E5352_04690</name>
</gene>
<sequence>MTRPHRPTPPLRSALLLPAALCATLLATAPAVAQAPAAAPAPAAANQDSSIVLIGKDGWLFPAWGSLTDVDAPAIARNTALIADAKRALDAAGVKLEVLVLPDKALFYEDRLPDGKRLGDAVRGRYALVHDGLEKAGVPAVDALQVLRQTKQGGQDVFYRSDQHWTQAAADAVAVAVAAQVRQQVPTLAGEAGTGMALGSEIKERRFGDLAELFLTDAQRKAIGRDTFTVRRQSDQQSLLDDAPAPVHVTGHSMVQPYFGFPQKLSNVLDRPVSVNWKPGNVGHWVMLLEYLESPEFKQHKPQVLVWQMFEPSYVQGPDARGQWDNASIMTPQQWQARLLKALGQ</sequence>
<comment type="pathway">
    <text evidence="2">Glycan biosynthesis; alginate biosynthesis.</text>
</comment>
<dbReference type="OrthoDB" id="6790279at2"/>
<comment type="subcellular location">
    <subcellularLocation>
        <location evidence="1">Periplasm</location>
    </subcellularLocation>
</comment>
<evidence type="ECO:0000256" key="3">
    <source>
        <dbReference type="ARBA" id="ARBA00022679"/>
    </source>
</evidence>
<protein>
    <submittedName>
        <fullName evidence="9">Twin-arginine translocation pathway signal</fullName>
    </submittedName>
</protein>
<organism evidence="9 10">
    <name type="scientific">Stenotrophomonas maltophilia</name>
    <name type="common">Pseudomonas maltophilia</name>
    <name type="synonym">Xanthomonas maltophilia</name>
    <dbReference type="NCBI Taxonomy" id="40324"/>
    <lineage>
        <taxon>Bacteria</taxon>
        <taxon>Pseudomonadati</taxon>
        <taxon>Pseudomonadota</taxon>
        <taxon>Gammaproteobacteria</taxon>
        <taxon>Lysobacterales</taxon>
        <taxon>Lysobacteraceae</taxon>
        <taxon>Stenotrophomonas</taxon>
        <taxon>Stenotrophomonas maltophilia group</taxon>
    </lineage>
</organism>
<reference evidence="9 10" key="1">
    <citation type="submission" date="2019-04" db="EMBL/GenBank/DDBJ databases">
        <title>Microbes associate with the intestines of laboratory mice.</title>
        <authorList>
            <person name="Navarre W."/>
            <person name="Wong E."/>
            <person name="Huang K."/>
            <person name="Tropini C."/>
            <person name="Ng K."/>
            <person name="Yu B."/>
        </authorList>
    </citation>
    <scope>NUCLEOTIDE SEQUENCE [LARGE SCALE GENOMIC DNA]</scope>
    <source>
        <strain evidence="9 10">NM62_B4-13</strain>
    </source>
</reference>
<evidence type="ECO:0000313" key="10">
    <source>
        <dbReference type="Proteomes" id="UP000306631"/>
    </source>
</evidence>
<dbReference type="InterPro" id="IPR031811">
    <property type="entry name" value="ALGX/ALGJ_SGNH-like"/>
</dbReference>
<feature type="chain" id="PRO_5020706902" evidence="7">
    <location>
        <begin position="34"/>
        <end position="345"/>
    </location>
</feature>
<keyword evidence="6" id="KW-0016">Alginate biosynthesis</keyword>
<keyword evidence="3" id="KW-0808">Transferase</keyword>
<keyword evidence="4 7" id="KW-0732">Signal</keyword>
<dbReference type="AlphaFoldDB" id="A0A4S2D4H6"/>
<proteinExistence type="predicted"/>
<dbReference type="UniPathway" id="UPA00286"/>
<evidence type="ECO:0000256" key="6">
    <source>
        <dbReference type="ARBA" id="ARBA00022841"/>
    </source>
</evidence>
<evidence type="ECO:0000256" key="5">
    <source>
        <dbReference type="ARBA" id="ARBA00022764"/>
    </source>
</evidence>
<dbReference type="Proteomes" id="UP000306631">
    <property type="component" value="Unassembled WGS sequence"/>
</dbReference>
<dbReference type="CDD" id="cd14443">
    <property type="entry name" value="AlgX_N_like_2"/>
    <property type="match status" value="1"/>
</dbReference>
<dbReference type="RefSeq" id="WP_136003642.1">
    <property type="nucleotide sequence ID" value="NZ_SRYW01000003.1"/>
</dbReference>
<evidence type="ECO:0000256" key="4">
    <source>
        <dbReference type="ARBA" id="ARBA00022729"/>
    </source>
</evidence>
<evidence type="ECO:0000313" key="9">
    <source>
        <dbReference type="EMBL" id="TGY35912.1"/>
    </source>
</evidence>
<feature type="domain" description="AlgX/AlgJ SGNH hydrolase-like" evidence="8">
    <location>
        <begin position="52"/>
        <end position="311"/>
    </location>
</feature>